<evidence type="ECO:0000313" key="1">
    <source>
        <dbReference type="EMBL" id="KAE9984086.1"/>
    </source>
</evidence>
<name>A0A8H3Z996_VENIN</name>
<accession>A0A8H3Z996</accession>
<evidence type="ECO:0000313" key="2">
    <source>
        <dbReference type="Proteomes" id="UP000447873"/>
    </source>
</evidence>
<reference evidence="1 2" key="1">
    <citation type="submission" date="2018-12" db="EMBL/GenBank/DDBJ databases">
        <title>Venturia inaequalis Genome Resource.</title>
        <authorList>
            <person name="Lichtner F.J."/>
        </authorList>
    </citation>
    <scope>NUCLEOTIDE SEQUENCE [LARGE SCALE GENOMIC DNA]</scope>
    <source>
        <strain evidence="1 2">120213</strain>
    </source>
</reference>
<organism evidence="1 2">
    <name type="scientific">Venturia inaequalis</name>
    <name type="common">Apple scab fungus</name>
    <dbReference type="NCBI Taxonomy" id="5025"/>
    <lineage>
        <taxon>Eukaryota</taxon>
        <taxon>Fungi</taxon>
        <taxon>Dikarya</taxon>
        <taxon>Ascomycota</taxon>
        <taxon>Pezizomycotina</taxon>
        <taxon>Dothideomycetes</taxon>
        <taxon>Pleosporomycetidae</taxon>
        <taxon>Venturiales</taxon>
        <taxon>Venturiaceae</taxon>
        <taxon>Venturia</taxon>
    </lineage>
</organism>
<gene>
    <name evidence="1" type="ORF">EG328_009136</name>
</gene>
<proteinExistence type="predicted"/>
<dbReference type="Proteomes" id="UP000447873">
    <property type="component" value="Unassembled WGS sequence"/>
</dbReference>
<comment type="caution">
    <text evidence="1">The sequence shown here is derived from an EMBL/GenBank/DDBJ whole genome shotgun (WGS) entry which is preliminary data.</text>
</comment>
<dbReference type="EMBL" id="WNWS01000054">
    <property type="protein sequence ID" value="KAE9984086.1"/>
    <property type="molecule type" value="Genomic_DNA"/>
</dbReference>
<sequence>MSTGLETSHPATNDPNALMQDACPFRCKLASDCWERAEKNEACREATCTWAGWYQWCIAA</sequence>
<protein>
    <submittedName>
        <fullName evidence="1">Uncharacterized protein</fullName>
    </submittedName>
</protein>
<dbReference type="AlphaFoldDB" id="A0A8H3Z996"/>